<protein>
    <submittedName>
        <fullName evidence="2">Bm10705</fullName>
    </submittedName>
</protein>
<accession>A0A1I9G493</accession>
<dbReference type="AlphaFoldDB" id="A0A1I9G493"/>
<dbReference type="EMBL" id="LN857006">
    <property type="protein sequence ID" value="CDP99238.1"/>
    <property type="molecule type" value="Genomic_DNA"/>
</dbReference>
<feature type="region of interest" description="Disordered" evidence="1">
    <location>
        <begin position="16"/>
        <end position="50"/>
    </location>
</feature>
<organism evidence="2">
    <name type="scientific">Brugia malayi</name>
    <name type="common">Filarial nematode worm</name>
    <dbReference type="NCBI Taxonomy" id="6279"/>
    <lineage>
        <taxon>Eukaryota</taxon>
        <taxon>Metazoa</taxon>
        <taxon>Ecdysozoa</taxon>
        <taxon>Nematoda</taxon>
        <taxon>Chromadorea</taxon>
        <taxon>Rhabditida</taxon>
        <taxon>Spirurina</taxon>
        <taxon>Spiruromorpha</taxon>
        <taxon>Filarioidea</taxon>
        <taxon>Onchocercidae</taxon>
        <taxon>Brugia</taxon>
    </lineage>
</organism>
<feature type="compositionally biased region" description="Polar residues" evidence="1">
    <location>
        <begin position="37"/>
        <end position="50"/>
    </location>
</feature>
<evidence type="ECO:0000256" key="1">
    <source>
        <dbReference type="SAM" id="MobiDB-lite"/>
    </source>
</evidence>
<reference evidence="2" key="1">
    <citation type="journal article" date="2007" name="Science">
        <title>Draft genome of the filarial nematode parasite Brugia malayi.</title>
        <authorList>
            <person name="Ghedin E."/>
            <person name="Wang S."/>
            <person name="Spiro D."/>
            <person name="Caler E."/>
            <person name="Zhao Q."/>
            <person name="Crabtree J."/>
            <person name="Allen J.E."/>
            <person name="Delcher A.L."/>
            <person name="Guiliano D.B."/>
            <person name="Miranda-Saavedra D."/>
            <person name="Angiuoli S.V."/>
            <person name="Creasy T."/>
            <person name="Amedeo P."/>
            <person name="Haas B."/>
            <person name="El-Sayed N.M."/>
            <person name="Wortman J.R."/>
            <person name="Feldblyum T."/>
            <person name="Tallon L."/>
            <person name="Schatz M."/>
            <person name="Shumway M."/>
            <person name="Koo H."/>
            <person name="Salzberg S.L."/>
            <person name="Schobel S."/>
            <person name="Pertea M."/>
            <person name="Pop M."/>
            <person name="White O."/>
            <person name="Barton G.J."/>
            <person name="Carlow C.K."/>
            <person name="Crawford M.J."/>
            <person name="Daub J."/>
            <person name="Dimmic M.W."/>
            <person name="Estes C.F."/>
            <person name="Foster J.M."/>
            <person name="Ganatra M."/>
            <person name="Gregory W.F."/>
            <person name="Johnson N.M."/>
            <person name="Jin J."/>
            <person name="Komuniecki R."/>
            <person name="Korf I."/>
            <person name="Kumar S."/>
            <person name="Laney S."/>
            <person name="Li B.W."/>
            <person name="Li W."/>
            <person name="Lindblom T.H."/>
            <person name="Lustigman S."/>
            <person name="Ma D."/>
            <person name="Maina C.V."/>
            <person name="Martin D.M."/>
            <person name="McCarter J.P."/>
            <person name="McReynolds L."/>
            <person name="Mitreva M."/>
            <person name="Nutman T.B."/>
            <person name="Parkinson J."/>
            <person name="Peregrin-Alvarez J.M."/>
            <person name="Poole C."/>
            <person name="Ren Q."/>
            <person name="Saunders L."/>
            <person name="Sluder A.E."/>
            <person name="Smith K."/>
            <person name="Stanke M."/>
            <person name="Unnasch T.R."/>
            <person name="Ware J."/>
            <person name="Wei A.D."/>
            <person name="Weil G."/>
            <person name="Williams D.J."/>
            <person name="Zhang Y."/>
            <person name="Williams S.A."/>
            <person name="Fraser-Liggett C."/>
            <person name="Slatko B."/>
            <person name="Blaxter M.L."/>
            <person name="Scott A.L."/>
        </authorList>
    </citation>
    <scope>NUCLEOTIDE SEQUENCE</scope>
    <source>
        <strain evidence="2">FR3</strain>
    </source>
</reference>
<proteinExistence type="predicted"/>
<gene>
    <name evidence="2" type="primary">Bm10705</name>
    <name evidence="2" type="ORF">BM_Bm10705</name>
</gene>
<sequence length="50" mass="5670">MRKQYHSPGLKCVVVRKDSQSSDPDQPGMYRMDAMSIASTTEQQQDSTSY</sequence>
<evidence type="ECO:0000313" key="2">
    <source>
        <dbReference type="EMBL" id="CDP99238.1"/>
    </source>
</evidence>
<reference evidence="2" key="2">
    <citation type="submission" date="2012-12" db="EMBL/GenBank/DDBJ databases">
        <authorList>
            <consortium name="WormBase Consortium"/>
            <person name="Ghedin E."/>
            <person name="Paulini M."/>
        </authorList>
    </citation>
    <scope>NUCLEOTIDE SEQUENCE</scope>
    <source>
        <strain evidence="2">FR3</strain>
    </source>
</reference>
<name>A0A1I9G493_BRUMA</name>